<evidence type="ECO:0000313" key="3">
    <source>
        <dbReference type="EMBL" id="CUE74698.1"/>
    </source>
</evidence>
<keyword evidence="2" id="KW-0472">Membrane</keyword>
<organism evidence="3 4">
    <name type="scientific">Bodo saltans</name>
    <name type="common">Flagellated protozoan</name>
    <dbReference type="NCBI Taxonomy" id="75058"/>
    <lineage>
        <taxon>Eukaryota</taxon>
        <taxon>Discoba</taxon>
        <taxon>Euglenozoa</taxon>
        <taxon>Kinetoplastea</taxon>
        <taxon>Metakinetoplastina</taxon>
        <taxon>Eubodonida</taxon>
        <taxon>Bodonidae</taxon>
        <taxon>Bodo</taxon>
    </lineage>
</organism>
<feature type="transmembrane region" description="Helical" evidence="2">
    <location>
        <begin position="389"/>
        <end position="414"/>
    </location>
</feature>
<sequence length="779" mass="85219">MQVSIKLVVGVLLFVVVAFTMVVAHLPALVQLQHDALDLAVDQSTSSVELVQDVLQRKLWLVERSCRDLYRAAKTQNIVQELDSVLNWIGTAVSEQQIGGGLFVSGGTGVYVDDHITPLASVIGGNIPGYVYVVNLTHPTQHFDIGLFQLVTGAPIYPQVPWYTVPTTLSWIDFPGSADIQDPNRTTPLQWSRLLPFNAQLATFASTSPTDSAIFFGGPLDSVSEQHVFFMLRGSWLSNYFANNVSVSATGVAVLLDSYSGAFVAGNINDPTGIAVPNGTALMPATQLGDSRIAPILSAGSSWTYESGVAAVMTCPPPCTFIFWPHKNQLQVVDGTYGHVFDIILHHFTVVRVAEVHHDAGSKLDLRLVITIPSQDIVGAFVNGLRFSFIVPFFCMMVVCIALVVGIALSFRGLTEVEHEMQRMMTIFVPSRSSISAAPTVMSSEATRAMQHTVITEFHRIFLAVRLLSRQLHTLRAFSTASTSYRCSISTAADASQTDSVAMRTDYGEEGVPYAFRSRKLWSVPVTTVAVLLRSDFIGGLRDDPVAVFARYSAVHGVFQRELSHIAGASMDTFSGDNFLLHFNAAGRTSNHALVAVSFIHRCLQAVELMYESPLWAPDQFSAAHQHQQQHHHTETTTPLPATPLPPRKPPLYFGVASMLSLCGSMGPVTFRSFTVVSSGEPQAVMMCRIAEKKHLPLSMTWRAVDLVRQQMLKISINPHHLSHHPYQQAAVAAMLTNGRNNNNASSVVNSLFEFFPISQVILPGEAQRQVSMAYAPAW</sequence>
<protein>
    <submittedName>
        <fullName evidence="3">Membrane-associated protein, putative</fullName>
    </submittedName>
</protein>
<evidence type="ECO:0000256" key="1">
    <source>
        <dbReference type="SAM" id="MobiDB-lite"/>
    </source>
</evidence>
<proteinExistence type="predicted"/>
<keyword evidence="2" id="KW-1133">Transmembrane helix</keyword>
<dbReference type="AlphaFoldDB" id="A0A0S4IMS7"/>
<feature type="region of interest" description="Disordered" evidence="1">
    <location>
        <begin position="622"/>
        <end position="645"/>
    </location>
</feature>
<name>A0A0S4IMS7_BODSA</name>
<gene>
    <name evidence="3" type="ORF">BSAL_55835</name>
</gene>
<dbReference type="EMBL" id="CYKH01000167">
    <property type="protein sequence ID" value="CUE74698.1"/>
    <property type="molecule type" value="Genomic_DNA"/>
</dbReference>
<dbReference type="VEuPathDB" id="TriTrypDB:BSAL_55835"/>
<evidence type="ECO:0000313" key="4">
    <source>
        <dbReference type="Proteomes" id="UP000051952"/>
    </source>
</evidence>
<evidence type="ECO:0000256" key="2">
    <source>
        <dbReference type="SAM" id="Phobius"/>
    </source>
</evidence>
<keyword evidence="2" id="KW-0812">Transmembrane</keyword>
<accession>A0A0S4IMS7</accession>
<reference evidence="4" key="1">
    <citation type="submission" date="2015-09" db="EMBL/GenBank/DDBJ databases">
        <authorList>
            <consortium name="Pathogen Informatics"/>
        </authorList>
    </citation>
    <scope>NUCLEOTIDE SEQUENCE [LARGE SCALE GENOMIC DNA]</scope>
    <source>
        <strain evidence="4">Lake Konstanz</strain>
    </source>
</reference>
<dbReference type="Proteomes" id="UP000051952">
    <property type="component" value="Unassembled WGS sequence"/>
</dbReference>
<keyword evidence="4" id="KW-1185">Reference proteome</keyword>